<name>A0A4E0QTZ2_9GAMM</name>
<reference evidence="1 2" key="1">
    <citation type="journal article" date="2016" name="Front. Microbiol.">
        <title>Single-Cell (Meta-)Genomics of a Dimorphic Candidatus Thiomargarita nelsonii Reveals Genomic Plasticity.</title>
        <authorList>
            <person name="Flood B.E."/>
            <person name="Fliss P."/>
            <person name="Jones D.S."/>
            <person name="Dick G.J."/>
            <person name="Jain S."/>
            <person name="Kaster A.K."/>
            <person name="Winkel M."/>
            <person name="Mussmann M."/>
            <person name="Bailey J."/>
        </authorList>
    </citation>
    <scope>NUCLEOTIDE SEQUENCE [LARGE SCALE GENOMIC DNA]</scope>
    <source>
        <strain evidence="1">Hydrate Ridge</strain>
    </source>
</reference>
<dbReference type="EMBL" id="JSZA02000039">
    <property type="protein sequence ID" value="TGO03110.1"/>
    <property type="molecule type" value="Genomic_DNA"/>
</dbReference>
<sequence length="66" mass="7614">MTYEFINDSNAKEQVCCEPHLKLGQSDESGDNHYYFNRIYFHEGKENIANGKILIGHIGGHIKFNK</sequence>
<protein>
    <submittedName>
        <fullName evidence="1">Uncharacterized protein</fullName>
    </submittedName>
</protein>
<gene>
    <name evidence="1" type="ORF">PN36_12585</name>
</gene>
<evidence type="ECO:0000313" key="1">
    <source>
        <dbReference type="EMBL" id="TGO03110.1"/>
    </source>
</evidence>
<proteinExistence type="predicted"/>
<dbReference type="AlphaFoldDB" id="A0A4E0QTZ2"/>
<organism evidence="1 2">
    <name type="scientific">Candidatus Thiomargarita nelsonii</name>
    <dbReference type="NCBI Taxonomy" id="1003181"/>
    <lineage>
        <taxon>Bacteria</taxon>
        <taxon>Pseudomonadati</taxon>
        <taxon>Pseudomonadota</taxon>
        <taxon>Gammaproteobacteria</taxon>
        <taxon>Thiotrichales</taxon>
        <taxon>Thiotrichaceae</taxon>
        <taxon>Thiomargarita</taxon>
    </lineage>
</organism>
<dbReference type="Proteomes" id="UP000030428">
    <property type="component" value="Unassembled WGS sequence"/>
</dbReference>
<comment type="caution">
    <text evidence="1">The sequence shown here is derived from an EMBL/GenBank/DDBJ whole genome shotgun (WGS) entry which is preliminary data.</text>
</comment>
<evidence type="ECO:0000313" key="2">
    <source>
        <dbReference type="Proteomes" id="UP000030428"/>
    </source>
</evidence>
<keyword evidence="2" id="KW-1185">Reference proteome</keyword>
<accession>A0A4E0QTZ2</accession>